<keyword evidence="1" id="KW-0472">Membrane</keyword>
<dbReference type="EMBL" id="FWWT01000008">
    <property type="protein sequence ID" value="SMB83528.1"/>
    <property type="molecule type" value="Genomic_DNA"/>
</dbReference>
<accession>A0A1W1UQV8</accession>
<dbReference type="Gene3D" id="3.30.870.10">
    <property type="entry name" value="Endonuclease Chain A"/>
    <property type="match status" value="1"/>
</dbReference>
<organism evidence="2 3">
    <name type="scientific">Desulfonispora thiosulfatigenes DSM 11270</name>
    <dbReference type="NCBI Taxonomy" id="656914"/>
    <lineage>
        <taxon>Bacteria</taxon>
        <taxon>Bacillati</taxon>
        <taxon>Bacillota</taxon>
        <taxon>Clostridia</taxon>
        <taxon>Eubacteriales</taxon>
        <taxon>Peptococcaceae</taxon>
        <taxon>Desulfonispora</taxon>
    </lineage>
</organism>
<dbReference type="Proteomes" id="UP000192731">
    <property type="component" value="Unassembled WGS sequence"/>
</dbReference>
<dbReference type="AlphaFoldDB" id="A0A1W1UQV8"/>
<evidence type="ECO:0000256" key="1">
    <source>
        <dbReference type="SAM" id="Phobius"/>
    </source>
</evidence>
<feature type="transmembrane region" description="Helical" evidence="1">
    <location>
        <begin position="15"/>
        <end position="33"/>
    </location>
</feature>
<reference evidence="2 3" key="1">
    <citation type="submission" date="2017-04" db="EMBL/GenBank/DDBJ databases">
        <authorList>
            <person name="Afonso C.L."/>
            <person name="Miller P.J."/>
            <person name="Scott M.A."/>
            <person name="Spackman E."/>
            <person name="Goraichik I."/>
            <person name="Dimitrov K.M."/>
            <person name="Suarez D.L."/>
            <person name="Swayne D.E."/>
        </authorList>
    </citation>
    <scope>NUCLEOTIDE SEQUENCE [LARGE SCALE GENOMIC DNA]</scope>
    <source>
        <strain evidence="2 3">DSM 11270</strain>
    </source>
</reference>
<protein>
    <recommendedName>
        <fullName evidence="4">CHASE2 domain-containing protein</fullName>
    </recommendedName>
</protein>
<sequence length="206" mass="24136">MVKLYYPINQIKGMPWNRIILIILIVVISYHGFKTTVPKGASQKGEIRNSEVEFIYDLTYEKNEALVHEQHIFPKIKKMIKNAQNFIVIDMFLFNDDYDHENGYENISGELTDSLIEQKKKVPGLQIVFITDEINIFYGSYPSKYLERLRNNGIQVVITDLEKMRDSNPLYSGLWRPVFKNLDTKGEGYFLIPLAQIPLMLRYLHI</sequence>
<evidence type="ECO:0000313" key="2">
    <source>
        <dbReference type="EMBL" id="SMB83528.1"/>
    </source>
</evidence>
<dbReference type="STRING" id="656914.SAMN00017405_1054"/>
<gene>
    <name evidence="2" type="ORF">SAMN00017405_1054</name>
</gene>
<evidence type="ECO:0008006" key="4">
    <source>
        <dbReference type="Google" id="ProtNLM"/>
    </source>
</evidence>
<proteinExistence type="predicted"/>
<dbReference type="SUPFAM" id="SSF56024">
    <property type="entry name" value="Phospholipase D/nuclease"/>
    <property type="match status" value="1"/>
</dbReference>
<keyword evidence="1" id="KW-0812">Transmembrane</keyword>
<evidence type="ECO:0000313" key="3">
    <source>
        <dbReference type="Proteomes" id="UP000192731"/>
    </source>
</evidence>
<keyword evidence="1" id="KW-1133">Transmembrane helix</keyword>
<keyword evidence="3" id="KW-1185">Reference proteome</keyword>
<name>A0A1W1UQV8_DESTI</name>